<dbReference type="PANTHER" id="PTHR43137:SF1">
    <property type="entry name" value="DIHYDROOROTASE"/>
    <property type="match status" value="1"/>
</dbReference>
<dbReference type="PANTHER" id="PTHR43137">
    <property type="entry name" value="DIHYDROOROTASE"/>
    <property type="match status" value="1"/>
</dbReference>
<organism evidence="1 2">
    <name type="scientific">Candidatus Falkowbacteria bacterium CG10_big_fil_rev_8_21_14_0_10_43_10</name>
    <dbReference type="NCBI Taxonomy" id="1974567"/>
    <lineage>
        <taxon>Bacteria</taxon>
        <taxon>Candidatus Falkowiibacteriota</taxon>
    </lineage>
</organism>
<dbReference type="GO" id="GO:0004151">
    <property type="term" value="F:dihydroorotase activity"/>
    <property type="evidence" value="ECO:0007669"/>
    <property type="project" value="InterPro"/>
</dbReference>
<dbReference type="InterPro" id="IPR004721">
    <property type="entry name" value="DHOdimr"/>
</dbReference>
<reference evidence="2" key="1">
    <citation type="submission" date="2017-09" db="EMBL/GenBank/DDBJ databases">
        <title>Depth-based differentiation of microbial function through sediment-hosted aquifers and enrichment of novel symbionts in the deep terrestrial subsurface.</title>
        <authorList>
            <person name="Probst A.J."/>
            <person name="Ladd B."/>
            <person name="Jarett J.K."/>
            <person name="Geller-Mcgrath D.E."/>
            <person name="Sieber C.M.K."/>
            <person name="Emerson J.B."/>
            <person name="Anantharaman K."/>
            <person name="Thomas B.C."/>
            <person name="Malmstrom R."/>
            <person name="Stieglmeier M."/>
            <person name="Klingl A."/>
            <person name="Woyke T."/>
            <person name="Ryan C.M."/>
            <person name="Banfield J.F."/>
        </authorList>
    </citation>
    <scope>NUCLEOTIDE SEQUENCE [LARGE SCALE GENOMIC DNA]</scope>
</reference>
<gene>
    <name evidence="1" type="ORF">COT99_01760</name>
</gene>
<name>A0A2H0V2G3_9BACT</name>
<comment type="caution">
    <text evidence="1">The sequence shown here is derived from an EMBL/GenBank/DDBJ whole genome shotgun (WGS) entry which is preliminary data.</text>
</comment>
<dbReference type="GO" id="GO:0044205">
    <property type="term" value="P:'de novo' UMP biosynthetic process"/>
    <property type="evidence" value="ECO:0007669"/>
    <property type="project" value="UniProtKB-UniPathway"/>
</dbReference>
<protein>
    <submittedName>
        <fullName evidence="1">Uncharacterized protein</fullName>
    </submittedName>
</protein>
<dbReference type="Gene3D" id="3.20.20.140">
    <property type="entry name" value="Metal-dependent hydrolases"/>
    <property type="match status" value="1"/>
</dbReference>
<sequence>MIKEIIIRKLFNGHVHLRDGKMLKAVAPITAGIFSRAVVMGNLSPPIVTGVDAQQYRKRIVDAAPGFDPIMTVMLVNRMTPDIFSGAHEVGVRILKLIPGGTSTGSGEGEDPNAGVALAKLEKYYPVLERAQQLGMVFSCH</sequence>
<accession>A0A2H0V2G3</accession>
<dbReference type="InterPro" id="IPR032466">
    <property type="entry name" value="Metal_Hydrolase"/>
</dbReference>
<evidence type="ECO:0000313" key="1">
    <source>
        <dbReference type="EMBL" id="PIR93255.1"/>
    </source>
</evidence>
<proteinExistence type="predicted"/>
<dbReference type="GO" id="GO:0005737">
    <property type="term" value="C:cytoplasm"/>
    <property type="evidence" value="ECO:0007669"/>
    <property type="project" value="TreeGrafter"/>
</dbReference>
<dbReference type="SUPFAM" id="SSF51556">
    <property type="entry name" value="Metallo-dependent hydrolases"/>
    <property type="match status" value="1"/>
</dbReference>
<dbReference type="EMBL" id="PFAR01000022">
    <property type="protein sequence ID" value="PIR93255.1"/>
    <property type="molecule type" value="Genomic_DNA"/>
</dbReference>
<dbReference type="Proteomes" id="UP000228626">
    <property type="component" value="Unassembled WGS sequence"/>
</dbReference>
<dbReference type="AlphaFoldDB" id="A0A2H0V2G3"/>
<dbReference type="GO" id="GO:0006207">
    <property type="term" value="P:'de novo' pyrimidine nucleobase biosynthetic process"/>
    <property type="evidence" value="ECO:0007669"/>
    <property type="project" value="TreeGrafter"/>
</dbReference>
<evidence type="ECO:0000313" key="2">
    <source>
        <dbReference type="Proteomes" id="UP000228626"/>
    </source>
</evidence>
<dbReference type="UniPathway" id="UPA00070">
    <property type="reaction ID" value="UER00117"/>
</dbReference>